<evidence type="ECO:0000259" key="2">
    <source>
        <dbReference type="Pfam" id="PF18998"/>
    </source>
</evidence>
<name>A0A9D1NGM5_9FIRM</name>
<evidence type="ECO:0000313" key="4">
    <source>
        <dbReference type="Proteomes" id="UP000886743"/>
    </source>
</evidence>
<dbReference type="Pfam" id="PF09479">
    <property type="entry name" value="Flg_new"/>
    <property type="match status" value="1"/>
</dbReference>
<gene>
    <name evidence="3" type="ORF">IAC74_01605</name>
</gene>
<organism evidence="3 4">
    <name type="scientific">Candidatus Aphodoplasma excrementigallinarum</name>
    <dbReference type="NCBI Taxonomy" id="2840673"/>
    <lineage>
        <taxon>Bacteria</taxon>
        <taxon>Bacillati</taxon>
        <taxon>Bacillota</taxon>
        <taxon>Clostridia</taxon>
        <taxon>Eubacteriales</taxon>
        <taxon>Candidatus Aphodoplasma</taxon>
    </lineage>
</organism>
<accession>A0A9D1NGM5</accession>
<reference evidence="3" key="1">
    <citation type="submission" date="2020-10" db="EMBL/GenBank/DDBJ databases">
        <authorList>
            <person name="Gilroy R."/>
        </authorList>
    </citation>
    <scope>NUCLEOTIDE SEQUENCE</scope>
    <source>
        <strain evidence="3">4920</strain>
    </source>
</reference>
<feature type="domain" description="Bacterial repeat" evidence="2">
    <location>
        <begin position="310"/>
        <end position="377"/>
    </location>
</feature>
<reference evidence="3" key="2">
    <citation type="journal article" date="2021" name="PeerJ">
        <title>Extensive microbial diversity within the chicken gut microbiome revealed by metagenomics and culture.</title>
        <authorList>
            <person name="Gilroy R."/>
            <person name="Ravi A."/>
            <person name="Getino M."/>
            <person name="Pursley I."/>
            <person name="Horton D.L."/>
            <person name="Alikhan N.F."/>
            <person name="Baker D."/>
            <person name="Gharbi K."/>
            <person name="Hall N."/>
            <person name="Watson M."/>
            <person name="Adriaenssens E.M."/>
            <person name="Foster-Nyarko E."/>
            <person name="Jarju S."/>
            <person name="Secka A."/>
            <person name="Antonio M."/>
            <person name="Oren A."/>
            <person name="Chaudhuri R.R."/>
            <person name="La Ragione R."/>
            <person name="Hildebrand F."/>
            <person name="Pallen M.J."/>
        </authorList>
    </citation>
    <scope>NUCLEOTIDE SEQUENCE</scope>
    <source>
        <strain evidence="3">4920</strain>
    </source>
</reference>
<proteinExistence type="predicted"/>
<evidence type="ECO:0000256" key="1">
    <source>
        <dbReference type="SAM" id="SignalP"/>
    </source>
</evidence>
<dbReference type="Proteomes" id="UP000886743">
    <property type="component" value="Unassembled WGS sequence"/>
</dbReference>
<comment type="caution">
    <text evidence="3">The sequence shown here is derived from an EMBL/GenBank/DDBJ whole genome shotgun (WGS) entry which is preliminary data.</text>
</comment>
<keyword evidence="1" id="KW-0732">Signal</keyword>
<feature type="chain" id="PRO_5038994118" evidence="1">
    <location>
        <begin position="30"/>
        <end position="488"/>
    </location>
</feature>
<dbReference type="AlphaFoldDB" id="A0A9D1NGM5"/>
<feature type="signal peptide" evidence="1">
    <location>
        <begin position="1"/>
        <end position="29"/>
    </location>
</feature>
<dbReference type="InterPro" id="IPR044060">
    <property type="entry name" value="Bacterial_rp_domain"/>
</dbReference>
<evidence type="ECO:0000313" key="3">
    <source>
        <dbReference type="EMBL" id="HIV02242.1"/>
    </source>
</evidence>
<protein>
    <submittedName>
        <fullName evidence="3">InlB B-repeat-containing protein</fullName>
    </submittedName>
</protein>
<sequence length="488" mass="51941">MNKKSLGKNLMRVIAVLCVVAMLPVTAFAAGATITITAAVSDSTVLATAAAEAPTLEAGAVLDVAGTHSTAGAEVTYLVAPEGATTPIEGIGQRTSASETGAFEIKVALPQDIADGTYYIKVGGQDVDEPQTRYFKIGAGETPAVPNANLTVTVTGAGSVTSTGAYEGEITGGSTSEYAVGSQFTLTAAAEGNDKFIHWIDERSGRIVSTEAAYSFTLGTDTTLRAVFRAEGAPAFVIFKERNNKVLLTQDNSTNVTVPDDPYAMGYEFESWMNENGLPQKLSAGDVIAANTYTDDVVFTAQHKATEDTYTVTFVNAQGAESGAYKYDTRLTVTPAAAQSGEKFAYWEKDGKIVSYEEEYSFYVAAYNTTVEAKYVETAQVVTPEPVIVMAEPFMVQTNKIAFFSERSLPAGYTLIETGILVGDGLQELTLGNAMYTSVSISTDSNGQYTIRKSAQSGETWAGRAYMIYEHNGEIVTVYSNTVTKAYL</sequence>
<dbReference type="InterPro" id="IPR013378">
    <property type="entry name" value="InlB-like_B-rpt"/>
</dbReference>
<feature type="domain" description="Bacterial repeat" evidence="2">
    <location>
        <begin position="160"/>
        <end position="230"/>
    </location>
</feature>
<dbReference type="Pfam" id="PF18998">
    <property type="entry name" value="Flg_new_2"/>
    <property type="match status" value="2"/>
</dbReference>
<dbReference type="EMBL" id="DVOF01000048">
    <property type="protein sequence ID" value="HIV02242.1"/>
    <property type="molecule type" value="Genomic_DNA"/>
</dbReference>